<evidence type="ECO:0000313" key="1">
    <source>
        <dbReference type="EMBL" id="JAH06158.1"/>
    </source>
</evidence>
<dbReference type="AlphaFoldDB" id="A0A0E9PQL8"/>
<proteinExistence type="predicted"/>
<name>A0A0E9PQL8_ANGAN</name>
<protein>
    <submittedName>
        <fullName evidence="1">Uncharacterized protein</fullName>
    </submittedName>
</protein>
<organism evidence="1">
    <name type="scientific">Anguilla anguilla</name>
    <name type="common">European freshwater eel</name>
    <name type="synonym">Muraena anguilla</name>
    <dbReference type="NCBI Taxonomy" id="7936"/>
    <lineage>
        <taxon>Eukaryota</taxon>
        <taxon>Metazoa</taxon>
        <taxon>Chordata</taxon>
        <taxon>Craniata</taxon>
        <taxon>Vertebrata</taxon>
        <taxon>Euteleostomi</taxon>
        <taxon>Actinopterygii</taxon>
        <taxon>Neopterygii</taxon>
        <taxon>Teleostei</taxon>
        <taxon>Anguilliformes</taxon>
        <taxon>Anguillidae</taxon>
        <taxon>Anguilla</taxon>
    </lineage>
</organism>
<accession>A0A0E9PQL8</accession>
<sequence length="33" mass="3998">MVNQMKLKPSHRLMTFRPEFTLRVTDGFNVKQF</sequence>
<dbReference type="EMBL" id="GBXM01102419">
    <property type="protein sequence ID" value="JAH06158.1"/>
    <property type="molecule type" value="Transcribed_RNA"/>
</dbReference>
<reference evidence="1" key="1">
    <citation type="submission" date="2014-11" db="EMBL/GenBank/DDBJ databases">
        <authorList>
            <person name="Amaro Gonzalez C."/>
        </authorList>
    </citation>
    <scope>NUCLEOTIDE SEQUENCE</scope>
</reference>
<reference evidence="1" key="2">
    <citation type="journal article" date="2015" name="Fish Shellfish Immunol.">
        <title>Early steps in the European eel (Anguilla anguilla)-Vibrio vulnificus interaction in the gills: Role of the RtxA13 toxin.</title>
        <authorList>
            <person name="Callol A."/>
            <person name="Pajuelo D."/>
            <person name="Ebbesson L."/>
            <person name="Teles M."/>
            <person name="MacKenzie S."/>
            <person name="Amaro C."/>
        </authorList>
    </citation>
    <scope>NUCLEOTIDE SEQUENCE</scope>
</reference>